<dbReference type="Pfam" id="PF01915">
    <property type="entry name" value="Glyco_hydro_3_C"/>
    <property type="match status" value="1"/>
</dbReference>
<dbReference type="EMBL" id="RBKU01000001">
    <property type="protein sequence ID" value="RKR81002.1"/>
    <property type="molecule type" value="Genomic_DNA"/>
</dbReference>
<dbReference type="InterPro" id="IPR013783">
    <property type="entry name" value="Ig-like_fold"/>
</dbReference>
<dbReference type="Pfam" id="PF14310">
    <property type="entry name" value="Fn3-like"/>
    <property type="match status" value="1"/>
</dbReference>
<dbReference type="InterPro" id="IPR044993">
    <property type="entry name" value="BXL"/>
</dbReference>
<dbReference type="Proteomes" id="UP000268007">
    <property type="component" value="Unassembled WGS sequence"/>
</dbReference>
<comment type="similarity">
    <text evidence="1">Belongs to the glycosyl hydrolase 3 family.</text>
</comment>
<dbReference type="Gene3D" id="3.40.50.1700">
    <property type="entry name" value="Glycoside hydrolase family 3 C-terminal domain"/>
    <property type="match status" value="1"/>
</dbReference>
<dbReference type="SUPFAM" id="SSF51445">
    <property type="entry name" value="(Trans)glycosidases"/>
    <property type="match status" value="1"/>
</dbReference>
<feature type="chain" id="PRO_5019743790" evidence="4">
    <location>
        <begin position="21"/>
        <end position="723"/>
    </location>
</feature>
<evidence type="ECO:0000256" key="4">
    <source>
        <dbReference type="SAM" id="SignalP"/>
    </source>
</evidence>
<dbReference type="GO" id="GO:0045493">
    <property type="term" value="P:xylan catabolic process"/>
    <property type="evidence" value="ECO:0007669"/>
    <property type="project" value="InterPro"/>
</dbReference>
<evidence type="ECO:0000256" key="2">
    <source>
        <dbReference type="ARBA" id="ARBA00022729"/>
    </source>
</evidence>
<feature type="signal peptide" evidence="4">
    <location>
        <begin position="1"/>
        <end position="20"/>
    </location>
</feature>
<dbReference type="PRINTS" id="PR00133">
    <property type="entry name" value="GLHYDRLASE3"/>
</dbReference>
<evidence type="ECO:0000313" key="7">
    <source>
        <dbReference type="Proteomes" id="UP000268007"/>
    </source>
</evidence>
<organism evidence="6 7">
    <name type="scientific">Mucilaginibacter gracilis</name>
    <dbReference type="NCBI Taxonomy" id="423350"/>
    <lineage>
        <taxon>Bacteria</taxon>
        <taxon>Pseudomonadati</taxon>
        <taxon>Bacteroidota</taxon>
        <taxon>Sphingobacteriia</taxon>
        <taxon>Sphingobacteriales</taxon>
        <taxon>Sphingobacteriaceae</taxon>
        <taxon>Mucilaginibacter</taxon>
    </lineage>
</organism>
<evidence type="ECO:0000313" key="6">
    <source>
        <dbReference type="EMBL" id="RKR81002.1"/>
    </source>
</evidence>
<dbReference type="AlphaFoldDB" id="A0A495IWM9"/>
<dbReference type="PANTHER" id="PTHR42721:SF3">
    <property type="entry name" value="BETA-D-XYLOSIDASE 5-RELATED"/>
    <property type="match status" value="1"/>
</dbReference>
<dbReference type="InterPro" id="IPR036881">
    <property type="entry name" value="Glyco_hydro_3_C_sf"/>
</dbReference>
<evidence type="ECO:0000256" key="3">
    <source>
        <dbReference type="ARBA" id="ARBA00022801"/>
    </source>
</evidence>
<dbReference type="InterPro" id="IPR001764">
    <property type="entry name" value="Glyco_hydro_3_N"/>
</dbReference>
<dbReference type="InterPro" id="IPR017853">
    <property type="entry name" value="GH"/>
</dbReference>
<keyword evidence="7" id="KW-1185">Reference proteome</keyword>
<keyword evidence="2 4" id="KW-0732">Signal</keyword>
<dbReference type="GO" id="GO:0031222">
    <property type="term" value="P:arabinan catabolic process"/>
    <property type="evidence" value="ECO:0007669"/>
    <property type="project" value="TreeGrafter"/>
</dbReference>
<dbReference type="InterPro" id="IPR036962">
    <property type="entry name" value="Glyco_hydro_3_N_sf"/>
</dbReference>
<dbReference type="SUPFAM" id="SSF52279">
    <property type="entry name" value="Beta-D-glucan exohydrolase, C-terminal domain"/>
    <property type="match status" value="1"/>
</dbReference>
<keyword evidence="3" id="KW-0378">Hydrolase</keyword>
<dbReference type="SMART" id="SM01217">
    <property type="entry name" value="Fn3_like"/>
    <property type="match status" value="1"/>
</dbReference>
<comment type="caution">
    <text evidence="6">The sequence shown here is derived from an EMBL/GenBank/DDBJ whole genome shotgun (WGS) entry which is preliminary data.</text>
</comment>
<dbReference type="Pfam" id="PF00933">
    <property type="entry name" value="Glyco_hydro_3"/>
    <property type="match status" value="1"/>
</dbReference>
<dbReference type="GO" id="GO:0009044">
    <property type="term" value="F:xylan 1,4-beta-xylosidase activity"/>
    <property type="evidence" value="ECO:0007669"/>
    <property type="project" value="InterPro"/>
</dbReference>
<dbReference type="GO" id="GO:0046556">
    <property type="term" value="F:alpha-L-arabinofuranosidase activity"/>
    <property type="evidence" value="ECO:0007669"/>
    <property type="project" value="TreeGrafter"/>
</dbReference>
<sequence length="723" mass="79680">MNKHKILLLTLLLSVTSVRAQNAYLDPFNPTDVRVRDLISKLTLEEKVHQMMDVSPSVPRLNLPKYNWWNEALHGVARSGVATIFPQAIALGATFDQDLAKRESTAISDEARAMYNAAMVNGYNEKYGGLTFWTPNINIFRDPRWGRGQETYGEDPFLTSQIGVAFIQGLQGDDPEHLKVAACAKHFAVHSGPERLRHSFNAIASPKDLRETYLPAFKALVNARVEAVMCAYNRTNSEVCCGSNLLLDQILRDEWHFTGHVVSDCGAIVDFYMGHKVVPGQPEAVALAVKHGVDLNCGDEYPALIEAVKRGLITEKEIDKALATLLKTRFKLGLFDPKQNSPYNNIPVSVINSTDHRALAKEVALKSIVLLKNEKCLPLKNNLSKYYITGPNAASVDALMGNYYGVNPHMSTILEGIAGAIQPGSQMQYKPGILLDRDNNNPIDWTTGDAKASDVTFVVMGITGLLEGEEGEAIASPNYGDRLDYNLPKNQIDFLRKIRKGNKNKVVAIITGGSPMNLSEVHELADAVLLAWYPGEEGGNAVADILFGKVSPSGRLPVTFPKSFAQLPPYEDYSMKGRTYRYMTAEPMYTFGYGLSYSTYTYSSLTLSEKQIKKNMTIIAETMVTNTGKMEGEEVVQLYITVPQTEKNPQYSLKGFKRVNLKAGESRKVQFQITPDLMKSVDANGSEVLLSGSYVVRIGGASPSKRSLSLGAAIPTQGKFIVR</sequence>
<protein>
    <submittedName>
        <fullName evidence="6">Beta-glucosidase</fullName>
    </submittedName>
</protein>
<proteinExistence type="inferred from homology"/>
<dbReference type="OrthoDB" id="9758670at2"/>
<dbReference type="Gene3D" id="2.60.40.10">
    <property type="entry name" value="Immunoglobulins"/>
    <property type="match status" value="1"/>
</dbReference>
<accession>A0A495IWM9</accession>
<dbReference type="InterPro" id="IPR002772">
    <property type="entry name" value="Glyco_hydro_3_C"/>
</dbReference>
<evidence type="ECO:0000256" key="1">
    <source>
        <dbReference type="ARBA" id="ARBA00005336"/>
    </source>
</evidence>
<gene>
    <name evidence="6" type="ORF">BDD43_1144</name>
</gene>
<evidence type="ECO:0000259" key="5">
    <source>
        <dbReference type="SMART" id="SM01217"/>
    </source>
</evidence>
<dbReference type="Gene3D" id="3.20.20.300">
    <property type="entry name" value="Glycoside hydrolase, family 3, N-terminal domain"/>
    <property type="match status" value="1"/>
</dbReference>
<feature type="domain" description="Fibronectin type III-like" evidence="5">
    <location>
        <begin position="634"/>
        <end position="702"/>
    </location>
</feature>
<dbReference type="PANTHER" id="PTHR42721">
    <property type="entry name" value="SUGAR HYDROLASE-RELATED"/>
    <property type="match status" value="1"/>
</dbReference>
<reference evidence="6 7" key="1">
    <citation type="submission" date="2018-10" db="EMBL/GenBank/DDBJ databases">
        <title>Genomic Encyclopedia of Archaeal and Bacterial Type Strains, Phase II (KMG-II): from individual species to whole genera.</title>
        <authorList>
            <person name="Goeker M."/>
        </authorList>
    </citation>
    <scope>NUCLEOTIDE SEQUENCE [LARGE SCALE GENOMIC DNA]</scope>
    <source>
        <strain evidence="6 7">DSM 18602</strain>
    </source>
</reference>
<dbReference type="InterPro" id="IPR026891">
    <property type="entry name" value="Fn3-like"/>
</dbReference>
<name>A0A495IWM9_9SPHI</name>
<dbReference type="RefSeq" id="WP_008507884.1">
    <property type="nucleotide sequence ID" value="NZ_RBKU01000001.1"/>
</dbReference>